<protein>
    <submittedName>
        <fullName evidence="3">Piso0_003212 protein</fullName>
    </submittedName>
</protein>
<proteinExistence type="predicted"/>
<dbReference type="OrthoDB" id="4024546at2759"/>
<feature type="transmembrane region" description="Helical" evidence="1">
    <location>
        <begin position="85"/>
        <end position="108"/>
    </location>
</feature>
<sequence>MRQIGYLCVVFAIGTLHVMAGTTALSLLRKGREGAGEGIAQPTLEHRDMVNAAIYGGILSFLEYLAGSIESIVREKRRQNSAIVSFYYTIVKEIGKILVIFVACYRHVDGVGVKEFFTLSWDSSLVKLTLAQISMFLLVFNGFNFLFSVWRYSTVGYEKKYASFLECYRLWCDFIVCNRSLEASNEMKKNAAFSMALAMKDSDNIISGKTDESLTSQSSEATLVGVPKKISTNSMSLRDVGTPVAVPYNPAYKVSHNADSDLGPYCDMVDKFYSVSPKNTYYLDSEEGYVMSIDDVPEGVLDSCVDPLMSDEAFQNRDPEPHKLIFQKPCFGNESSSISNSSSLSTIGVNNDTVDSRAKIPYNASVIELSDNSGRRSSVFDYFKRKLHYIVFTFLVGNKTQEKVQSHTRVKDIYREDHNSRNSFRSYSLDQQMNVSGDAASPLLTDSMHKQSYGTLDLEAQTFAPRTSLLTITSSGTHLKNNFKYFMQFLRLCTDTHPSKLHKVDPLFEERGVILMNLNLRDYILLFINELLWQAASIALYAYTFVDVNYHNFYFSLLISVTLKVGTGCFLHNSPSRFISRYAFLIEFIVVTLYFLMSSQLFIGASTQ</sequence>
<reference evidence="4" key="2">
    <citation type="journal article" date="2012" name="G3 (Bethesda)">
        <title>Pichia sorbitophila, an interspecies yeast hybrid reveals early steps of genome resolution following polyploidization.</title>
        <authorList>
            <person name="Leh Louis V."/>
            <person name="Despons L."/>
            <person name="Friedrich A."/>
            <person name="Martin T."/>
            <person name="Durrens P."/>
            <person name="Casaregola S."/>
            <person name="Neuveglise C."/>
            <person name="Fairhead C."/>
            <person name="Marck C."/>
            <person name="Cruz J.A."/>
            <person name="Straub M.L."/>
            <person name="Kugler V."/>
            <person name="Sacerdot C."/>
            <person name="Uzunov Z."/>
            <person name="Thierry A."/>
            <person name="Weiss S."/>
            <person name="Bleykasten C."/>
            <person name="De Montigny J."/>
            <person name="Jacques N."/>
            <person name="Jung P."/>
            <person name="Lemaire M."/>
            <person name="Mallet S."/>
            <person name="Morel G."/>
            <person name="Richard G.F."/>
            <person name="Sarkar A."/>
            <person name="Savel G."/>
            <person name="Schacherer J."/>
            <person name="Seret M.L."/>
            <person name="Talla E."/>
            <person name="Samson G."/>
            <person name="Jubin C."/>
            <person name="Poulain J."/>
            <person name="Vacherie B."/>
            <person name="Barbe V."/>
            <person name="Pelletier E."/>
            <person name="Sherman D.J."/>
            <person name="Westhof E."/>
            <person name="Weissenbach J."/>
            <person name="Baret P.V."/>
            <person name="Wincker P."/>
            <person name="Gaillardin C."/>
            <person name="Dujon B."/>
            <person name="Souciet J.L."/>
        </authorList>
    </citation>
    <scope>NUCLEOTIDE SEQUENCE [LARGE SCALE GENOMIC DNA]</scope>
    <source>
        <strain evidence="4">ATCC MYA-4447 / BCRC 22081 / CBS 7064 / NBRC 10061 / NRRL Y-12695</strain>
    </source>
</reference>
<feature type="transmembrane region" description="Helical" evidence="1">
    <location>
        <begin position="523"/>
        <end position="546"/>
    </location>
</feature>
<evidence type="ECO:0000313" key="2">
    <source>
        <dbReference type="EMBL" id="CCE80114.1"/>
    </source>
</evidence>
<feature type="transmembrane region" description="Helical" evidence="1">
    <location>
        <begin position="52"/>
        <end position="73"/>
    </location>
</feature>
<dbReference type="Proteomes" id="UP000005222">
    <property type="component" value="Chromosome H"/>
</dbReference>
<keyword evidence="1" id="KW-1133">Transmembrane helix</keyword>
<keyword evidence="4" id="KW-1185">Reference proteome</keyword>
<keyword evidence="1" id="KW-0812">Transmembrane</keyword>
<dbReference type="EMBL" id="FO082052">
    <property type="protein sequence ID" value="CCE80879.1"/>
    <property type="molecule type" value="Genomic_DNA"/>
</dbReference>
<dbReference type="Proteomes" id="UP000005222">
    <property type="component" value="Chromosome G"/>
</dbReference>
<reference evidence="3" key="1">
    <citation type="submission" date="2011-10" db="EMBL/GenBank/DDBJ databases">
        <authorList>
            <person name="Genoscope - CEA"/>
        </authorList>
    </citation>
    <scope>NUCLEOTIDE SEQUENCE</scope>
</reference>
<evidence type="ECO:0000256" key="1">
    <source>
        <dbReference type="SAM" id="Phobius"/>
    </source>
</evidence>
<name>G8YHH7_PICSO</name>
<gene>
    <name evidence="3" type="primary">Piso0_003212</name>
    <name evidence="2" type="ORF">GNLVRS01_PISO0G07354g</name>
    <name evidence="3" type="ORF">GNLVRS01_PISO0H07355g</name>
</gene>
<keyword evidence="1" id="KW-0472">Membrane</keyword>
<dbReference type="EMBL" id="FO082053">
    <property type="protein sequence ID" value="CCE80114.1"/>
    <property type="molecule type" value="Genomic_DNA"/>
</dbReference>
<accession>G8YHH7</accession>
<dbReference type="AlphaFoldDB" id="G8YHH7"/>
<dbReference type="InParanoid" id="G8YHH7"/>
<feature type="transmembrane region" description="Helical" evidence="1">
    <location>
        <begin position="583"/>
        <end position="603"/>
    </location>
</feature>
<organism evidence="3 4">
    <name type="scientific">Pichia sorbitophila (strain ATCC MYA-4447 / BCRC 22081 / CBS 7064 / NBRC 10061 / NRRL Y-12695)</name>
    <name type="common">Hybrid yeast</name>
    <dbReference type="NCBI Taxonomy" id="559304"/>
    <lineage>
        <taxon>Eukaryota</taxon>
        <taxon>Fungi</taxon>
        <taxon>Dikarya</taxon>
        <taxon>Ascomycota</taxon>
        <taxon>Saccharomycotina</taxon>
        <taxon>Pichiomycetes</taxon>
        <taxon>Debaryomycetaceae</taxon>
        <taxon>Millerozyma</taxon>
    </lineage>
</organism>
<feature type="transmembrane region" description="Helical" evidence="1">
    <location>
        <begin position="128"/>
        <end position="150"/>
    </location>
</feature>
<feature type="transmembrane region" description="Helical" evidence="1">
    <location>
        <begin position="552"/>
        <end position="571"/>
    </location>
</feature>
<evidence type="ECO:0000313" key="3">
    <source>
        <dbReference type="EMBL" id="CCE80879.1"/>
    </source>
</evidence>
<dbReference type="HOGENOM" id="CLU_449124_0_0_1"/>
<evidence type="ECO:0000313" key="4">
    <source>
        <dbReference type="Proteomes" id="UP000005222"/>
    </source>
</evidence>